<comment type="cofactor">
    <cofactor evidence="1">
        <name>Zn(2+)</name>
        <dbReference type="ChEBI" id="CHEBI:29105"/>
    </cofactor>
</comment>
<dbReference type="HAMAP" id="MF_01385">
    <property type="entry name" value="UreF"/>
    <property type="match status" value="1"/>
</dbReference>
<evidence type="ECO:0000256" key="11">
    <source>
        <dbReference type="ARBA" id="ARBA00023186"/>
    </source>
</evidence>
<dbReference type="GO" id="GO:0016151">
    <property type="term" value="F:nickel cation binding"/>
    <property type="evidence" value="ECO:0007669"/>
    <property type="project" value="InterPro"/>
</dbReference>
<feature type="chain" id="PRO_5041996963" description="Peptidase M14 domain-containing protein" evidence="14">
    <location>
        <begin position="21"/>
        <end position="701"/>
    </location>
</feature>
<keyword evidence="17" id="KW-1185">Reference proteome</keyword>
<dbReference type="FunFam" id="3.40.630.10:FF:000084">
    <property type="entry name" value="Carboxypeptidase B2"/>
    <property type="match status" value="1"/>
</dbReference>
<dbReference type="Pfam" id="PF00246">
    <property type="entry name" value="Peptidase_M14"/>
    <property type="match status" value="1"/>
</dbReference>
<dbReference type="GO" id="GO:0004181">
    <property type="term" value="F:metallocarboxypeptidase activity"/>
    <property type="evidence" value="ECO:0007669"/>
    <property type="project" value="InterPro"/>
</dbReference>
<evidence type="ECO:0000256" key="8">
    <source>
        <dbReference type="ARBA" id="ARBA00022833"/>
    </source>
</evidence>
<dbReference type="GO" id="GO:0008270">
    <property type="term" value="F:zinc ion binding"/>
    <property type="evidence" value="ECO:0007669"/>
    <property type="project" value="InterPro"/>
</dbReference>
<dbReference type="EMBL" id="JAKCXM010000098">
    <property type="protein sequence ID" value="KAJ0402612.1"/>
    <property type="molecule type" value="Genomic_DNA"/>
</dbReference>
<dbReference type="Gene3D" id="1.10.4190.10">
    <property type="entry name" value="Urease accessory protein UreF"/>
    <property type="match status" value="1"/>
</dbReference>
<evidence type="ECO:0000256" key="12">
    <source>
        <dbReference type="ARBA" id="ARBA00046339"/>
    </source>
</evidence>
<dbReference type="Pfam" id="PF01730">
    <property type="entry name" value="UreF"/>
    <property type="match status" value="1"/>
</dbReference>
<sequence>MKLQASATYLAALLVGQTVADDAAVKQLYHVTVPKVILDAARHEFGGELDIWEASLVGPATVKADIYATEATINKFHATKQSKTLLREGAPIIEITRDSVNTAQALAASAAATAACTARTARHLEEINAATKYTDSSFFNCWRKADEVFAFFDKLVGENPQYFSKINQVSTTVEGRAIPAYKISTGGSGKRVIYVQGLIHAREWHAGSTTFYTIAALLDGLRFNDPNLVPILNTYDWVFVPILNLDGYVYTHASSNGRLWRKNRRRISSSTYGIDLNRNFGPKEFFGLGGEGPSADTYPGPKPLSEPETAGIFQFLKTLPLAGALDVHAYSGLVLRPFGNQDNEAPAPYGAKLKTLGDRVKTAIEVNNTYRYTSQTAADLYLAYGSFMDSIFLEFNKTATLSFEMEGRGFVQSESVIRPGGQHVFQGIVQFAKELPSESVIRPGGQHVFQGIVQFAKELPMLDSLYPTGGFAHSLGLEAAVQENVAAVQENVVKAGDHGVSLREFLSSTLHQAGNFALPIVFSAIDAARGDAKDNSVVLVDKFLEINAQATALYSNHVAKKASMSQGAALLRLAISTYHRQEGDAFASLVQIRKESKRRKHPGVHHAVVFGTVCGLLGLDAETCQRMYLFYTLRDVLSAATRLNLIGPMEATRIQHELAPMLEDVMERKKNRPIDDSYSSAPVLDLIQAMHDQLYTRIFNS</sequence>
<dbReference type="AlphaFoldDB" id="A0AAD5M4F9"/>
<evidence type="ECO:0000256" key="3">
    <source>
        <dbReference type="ARBA" id="ARBA00022645"/>
    </source>
</evidence>
<evidence type="ECO:0000256" key="7">
    <source>
        <dbReference type="ARBA" id="ARBA00022801"/>
    </source>
</evidence>
<keyword evidence="11" id="KW-0143">Chaperone</keyword>
<dbReference type="Gene3D" id="3.40.630.10">
    <property type="entry name" value="Zn peptidases"/>
    <property type="match status" value="1"/>
</dbReference>
<gene>
    <name evidence="16" type="ORF">P43SY_007968</name>
</gene>
<feature type="active site" description="Proton donor/acceptor" evidence="13">
    <location>
        <position position="406"/>
    </location>
</feature>
<evidence type="ECO:0000256" key="9">
    <source>
        <dbReference type="ARBA" id="ARBA00022988"/>
    </source>
</evidence>
<evidence type="ECO:0000256" key="13">
    <source>
        <dbReference type="PROSITE-ProRule" id="PRU01379"/>
    </source>
</evidence>
<keyword evidence="8" id="KW-0862">Zinc</keyword>
<dbReference type="InterPro" id="IPR038277">
    <property type="entry name" value="UreF_sf"/>
</dbReference>
<dbReference type="InterPro" id="IPR000834">
    <property type="entry name" value="Peptidase_M14"/>
</dbReference>
<keyword evidence="10" id="KW-0482">Metalloprotease</keyword>
<evidence type="ECO:0000256" key="5">
    <source>
        <dbReference type="ARBA" id="ARBA00022723"/>
    </source>
</evidence>
<evidence type="ECO:0000256" key="10">
    <source>
        <dbReference type="ARBA" id="ARBA00023049"/>
    </source>
</evidence>
<comment type="caution">
    <text evidence="16">The sequence shown here is derived from an EMBL/GenBank/DDBJ whole genome shotgun (WGS) entry which is preliminary data.</text>
</comment>
<proteinExistence type="inferred from homology"/>
<evidence type="ECO:0000313" key="17">
    <source>
        <dbReference type="Proteomes" id="UP001209570"/>
    </source>
</evidence>
<keyword evidence="5" id="KW-0479">Metal-binding</keyword>
<comment type="similarity">
    <text evidence="12">Belongs to the UreF family.</text>
</comment>
<keyword evidence="4" id="KW-0645">Protease</keyword>
<dbReference type="PROSITE" id="PS52035">
    <property type="entry name" value="PEPTIDASE_M14"/>
    <property type="match status" value="1"/>
</dbReference>
<dbReference type="InterPro" id="IPR002639">
    <property type="entry name" value="UreF"/>
</dbReference>
<comment type="similarity">
    <text evidence="2 13">Belongs to the peptidase M14 family.</text>
</comment>
<organism evidence="16 17">
    <name type="scientific">Pythium insidiosum</name>
    <name type="common">Pythiosis disease agent</name>
    <dbReference type="NCBI Taxonomy" id="114742"/>
    <lineage>
        <taxon>Eukaryota</taxon>
        <taxon>Sar</taxon>
        <taxon>Stramenopiles</taxon>
        <taxon>Oomycota</taxon>
        <taxon>Peronosporomycetes</taxon>
        <taxon>Pythiales</taxon>
        <taxon>Pythiaceae</taxon>
        <taxon>Pythium</taxon>
    </lineage>
</organism>
<evidence type="ECO:0000259" key="15">
    <source>
        <dbReference type="PROSITE" id="PS52035"/>
    </source>
</evidence>
<evidence type="ECO:0000256" key="1">
    <source>
        <dbReference type="ARBA" id="ARBA00001947"/>
    </source>
</evidence>
<evidence type="ECO:0000256" key="6">
    <source>
        <dbReference type="ARBA" id="ARBA00022729"/>
    </source>
</evidence>
<name>A0AAD5M4F9_PYTIN</name>
<dbReference type="GO" id="GO:0006508">
    <property type="term" value="P:proteolysis"/>
    <property type="evidence" value="ECO:0007669"/>
    <property type="project" value="UniProtKB-KW"/>
</dbReference>
<feature type="signal peptide" evidence="14">
    <location>
        <begin position="1"/>
        <end position="20"/>
    </location>
</feature>
<keyword evidence="6 14" id="KW-0732">Signal</keyword>
<dbReference type="SUPFAM" id="SSF53187">
    <property type="entry name" value="Zn-dependent exopeptidases"/>
    <property type="match status" value="1"/>
</dbReference>
<evidence type="ECO:0000313" key="16">
    <source>
        <dbReference type="EMBL" id="KAJ0402612.1"/>
    </source>
</evidence>
<evidence type="ECO:0000256" key="2">
    <source>
        <dbReference type="ARBA" id="ARBA00005988"/>
    </source>
</evidence>
<keyword evidence="9" id="KW-0996">Nickel insertion</keyword>
<protein>
    <recommendedName>
        <fullName evidence="15">Peptidase M14 domain-containing protein</fullName>
    </recommendedName>
</protein>
<dbReference type="Proteomes" id="UP001209570">
    <property type="component" value="Unassembled WGS sequence"/>
</dbReference>
<dbReference type="SMART" id="SM00631">
    <property type="entry name" value="Zn_pept"/>
    <property type="match status" value="1"/>
</dbReference>
<evidence type="ECO:0000256" key="4">
    <source>
        <dbReference type="ARBA" id="ARBA00022670"/>
    </source>
</evidence>
<dbReference type="PANTHER" id="PTHR33620">
    <property type="entry name" value="UREASE ACCESSORY PROTEIN F"/>
    <property type="match status" value="1"/>
</dbReference>
<keyword evidence="7" id="KW-0378">Hydrolase</keyword>
<accession>A0AAD5M4F9</accession>
<evidence type="ECO:0000256" key="14">
    <source>
        <dbReference type="SAM" id="SignalP"/>
    </source>
</evidence>
<feature type="domain" description="Peptidase M14" evidence="15">
    <location>
        <begin position="141"/>
        <end position="435"/>
    </location>
</feature>
<dbReference type="PANTHER" id="PTHR33620:SF1">
    <property type="entry name" value="UREASE ACCESSORY PROTEIN F"/>
    <property type="match status" value="1"/>
</dbReference>
<keyword evidence="3" id="KW-0121">Carboxypeptidase</keyword>
<reference evidence="16" key="1">
    <citation type="submission" date="2021-12" db="EMBL/GenBank/DDBJ databases">
        <title>Prjna785345.</title>
        <authorList>
            <person name="Rujirawat T."/>
            <person name="Krajaejun T."/>
        </authorList>
    </citation>
    <scope>NUCLEOTIDE SEQUENCE</scope>
    <source>
        <strain evidence="16">Pi057C3</strain>
    </source>
</reference>